<dbReference type="Pfam" id="PF07690">
    <property type="entry name" value="MFS_1"/>
    <property type="match status" value="2"/>
</dbReference>
<evidence type="ECO:0000256" key="7">
    <source>
        <dbReference type="SAM" id="MobiDB-lite"/>
    </source>
</evidence>
<dbReference type="Gene3D" id="1.20.1720.10">
    <property type="entry name" value="Multidrug resistance protein D"/>
    <property type="match status" value="1"/>
</dbReference>
<dbReference type="InterPro" id="IPR036259">
    <property type="entry name" value="MFS_trans_sf"/>
</dbReference>
<comment type="caution">
    <text evidence="10">The sequence shown here is derived from an EMBL/GenBank/DDBJ whole genome shotgun (WGS) entry which is preliminary data.</text>
</comment>
<dbReference type="CDD" id="cd17325">
    <property type="entry name" value="MFS_MdtG_SLC18_like"/>
    <property type="match status" value="1"/>
</dbReference>
<keyword evidence="11" id="KW-1185">Reference proteome</keyword>
<name>A0ABT1JI70_ACTCY</name>
<keyword evidence="6 8" id="KW-0472">Membrane</keyword>
<feature type="region of interest" description="Disordered" evidence="7">
    <location>
        <begin position="403"/>
        <end position="443"/>
    </location>
</feature>
<feature type="transmembrane region" description="Helical" evidence="8">
    <location>
        <begin position="54"/>
        <end position="77"/>
    </location>
</feature>
<feature type="transmembrane region" description="Helical" evidence="8">
    <location>
        <begin position="378"/>
        <end position="399"/>
    </location>
</feature>
<dbReference type="InterPro" id="IPR005829">
    <property type="entry name" value="Sugar_transporter_CS"/>
</dbReference>
<reference evidence="10 11" key="2">
    <citation type="submission" date="2022-06" db="EMBL/GenBank/DDBJ databases">
        <title>Genomic Encyclopedia of Type Strains, Phase I: the one thousand microbial genomes (KMG-I) project.</title>
        <authorList>
            <person name="Kyrpides N."/>
        </authorList>
    </citation>
    <scope>NUCLEOTIDE SEQUENCE [LARGE SCALE GENOMIC DNA]</scope>
    <source>
        <strain evidence="10 11">DSM 43889</strain>
    </source>
</reference>
<evidence type="ECO:0000256" key="6">
    <source>
        <dbReference type="ARBA" id="ARBA00023136"/>
    </source>
</evidence>
<dbReference type="RefSeq" id="WP_026417238.1">
    <property type="nucleotide sequence ID" value="NZ_AUBJ02000001.1"/>
</dbReference>
<evidence type="ECO:0000256" key="2">
    <source>
        <dbReference type="ARBA" id="ARBA00007520"/>
    </source>
</evidence>
<organism evidence="10 11">
    <name type="scientific">Actinoalloteichus caeruleus DSM 43889</name>
    <dbReference type="NCBI Taxonomy" id="1120930"/>
    <lineage>
        <taxon>Bacteria</taxon>
        <taxon>Bacillati</taxon>
        <taxon>Actinomycetota</taxon>
        <taxon>Actinomycetes</taxon>
        <taxon>Pseudonocardiales</taxon>
        <taxon>Pseudonocardiaceae</taxon>
        <taxon>Actinoalloteichus</taxon>
        <taxon>Actinoalloteichus cyanogriseus</taxon>
    </lineage>
</organism>
<keyword evidence="3" id="KW-0813">Transport</keyword>
<dbReference type="InterPro" id="IPR011701">
    <property type="entry name" value="MFS"/>
</dbReference>
<accession>A0ABT1JI70</accession>
<keyword evidence="4 8" id="KW-0812">Transmembrane</keyword>
<evidence type="ECO:0000313" key="11">
    <source>
        <dbReference type="Proteomes" id="UP000791080"/>
    </source>
</evidence>
<dbReference type="InterPro" id="IPR020846">
    <property type="entry name" value="MFS_dom"/>
</dbReference>
<evidence type="ECO:0000256" key="5">
    <source>
        <dbReference type="ARBA" id="ARBA00022989"/>
    </source>
</evidence>
<keyword evidence="5 8" id="KW-1133">Transmembrane helix</keyword>
<feature type="transmembrane region" description="Helical" evidence="8">
    <location>
        <begin position="226"/>
        <end position="249"/>
    </location>
</feature>
<dbReference type="PROSITE" id="PS50850">
    <property type="entry name" value="MFS"/>
    <property type="match status" value="1"/>
</dbReference>
<proteinExistence type="inferred from homology"/>
<protein>
    <submittedName>
        <fullName evidence="10">Arabinose efflux permease, MFS family</fullName>
    </submittedName>
</protein>
<feature type="transmembrane region" description="Helical" evidence="8">
    <location>
        <begin position="89"/>
        <end position="108"/>
    </location>
</feature>
<evidence type="ECO:0000256" key="8">
    <source>
        <dbReference type="SAM" id="Phobius"/>
    </source>
</evidence>
<comment type="subcellular location">
    <subcellularLocation>
        <location evidence="1">Cell membrane</location>
        <topology evidence="1">Multi-pass membrane protein</topology>
    </subcellularLocation>
</comment>
<feature type="transmembrane region" description="Helical" evidence="8">
    <location>
        <begin position="148"/>
        <end position="166"/>
    </location>
</feature>
<feature type="transmembrane region" description="Helical" evidence="8">
    <location>
        <begin position="178"/>
        <end position="196"/>
    </location>
</feature>
<feature type="transmembrane region" description="Helical" evidence="8">
    <location>
        <begin position="261"/>
        <end position="279"/>
    </location>
</feature>
<dbReference type="PANTHER" id="PTHR42718:SF9">
    <property type="entry name" value="MAJOR FACILITATOR SUPERFAMILY MULTIDRUG TRANSPORTER MFSC"/>
    <property type="match status" value="1"/>
</dbReference>
<evidence type="ECO:0000256" key="1">
    <source>
        <dbReference type="ARBA" id="ARBA00004651"/>
    </source>
</evidence>
<sequence>MRSAAGERRKRRTPETGGRLPVEIWVLCVANFVIAVGFGIVAPALPTFAASFDVGVTAVSMIVSAFAAMRLLFAPLGGRLVTRLGERPVYLVGLSITGVATGACAFAAEYWQMLLFRSLGGIGSTMFTVSGIALLIRLAPSTMRGRASGLWATSFLLGNIAGPLIGGGLVETSIRAPFLIYAGMTLLAVLSTWFFLRNSALAAREDKDSSDPMSVRDALRNATYRAALVSNFAHGWAVFGVRISLLPLFVVEALRVGESMAGISLAVFAAGNAVVLLFSGRLADQIGRKPLVLAGLLVSAGGTAWLGFTTTVPAFLAASLVAGLGAGLLSPPQGAAVADVIGRRGGGGPVLAGFQMAADVGAIVGPLLAGLLVDVSSYGLAFGVTGAVAVVASLFWAFAPETLPKDGGDPAETGSTVAAESGALDEGPEPPSGERVAEPTPPR</sequence>
<feature type="transmembrane region" description="Helical" evidence="8">
    <location>
        <begin position="20"/>
        <end position="42"/>
    </location>
</feature>
<comment type="similarity">
    <text evidence="2">Belongs to the major facilitator superfamily. TCR/Tet family.</text>
</comment>
<evidence type="ECO:0000256" key="4">
    <source>
        <dbReference type="ARBA" id="ARBA00022692"/>
    </source>
</evidence>
<dbReference type="PANTHER" id="PTHR42718">
    <property type="entry name" value="MAJOR FACILITATOR SUPERFAMILY MULTIDRUG TRANSPORTER MFSC"/>
    <property type="match status" value="1"/>
</dbReference>
<dbReference type="PRINTS" id="PR01035">
    <property type="entry name" value="TCRTETA"/>
</dbReference>
<reference evidence="10 11" key="1">
    <citation type="submission" date="2013-07" db="EMBL/GenBank/DDBJ databases">
        <authorList>
            <consortium name="DOE Joint Genome Institute"/>
            <person name="Reeve W."/>
            <person name="Huntemann M."/>
            <person name="Han J."/>
            <person name="Chen A."/>
            <person name="Kyrpides N."/>
            <person name="Mavromatis K."/>
            <person name="Markowitz V."/>
            <person name="Palaniappan K."/>
            <person name="Ivanova N."/>
            <person name="Schaumberg A."/>
            <person name="Pati A."/>
            <person name="Liolios K."/>
            <person name="Nordberg H.P."/>
            <person name="Cantor M.N."/>
            <person name="Hua S.X."/>
            <person name="Woyke T."/>
        </authorList>
    </citation>
    <scope>NUCLEOTIDE SEQUENCE [LARGE SCALE GENOMIC DNA]</scope>
    <source>
        <strain evidence="10 11">DSM 43889</strain>
    </source>
</reference>
<feature type="transmembrane region" description="Helical" evidence="8">
    <location>
        <begin position="114"/>
        <end position="136"/>
    </location>
</feature>
<evidence type="ECO:0000256" key="3">
    <source>
        <dbReference type="ARBA" id="ARBA00022448"/>
    </source>
</evidence>
<feature type="transmembrane region" description="Helical" evidence="8">
    <location>
        <begin position="350"/>
        <end position="372"/>
    </location>
</feature>
<evidence type="ECO:0000313" key="10">
    <source>
        <dbReference type="EMBL" id="MCP2332202.1"/>
    </source>
</evidence>
<dbReference type="PROSITE" id="PS00216">
    <property type="entry name" value="SUGAR_TRANSPORT_1"/>
    <property type="match status" value="1"/>
</dbReference>
<gene>
    <name evidence="10" type="ORF">G443_002472</name>
</gene>
<dbReference type="Proteomes" id="UP000791080">
    <property type="component" value="Unassembled WGS sequence"/>
</dbReference>
<feature type="transmembrane region" description="Helical" evidence="8">
    <location>
        <begin position="291"/>
        <end position="308"/>
    </location>
</feature>
<dbReference type="EMBL" id="AUBJ02000001">
    <property type="protein sequence ID" value="MCP2332202.1"/>
    <property type="molecule type" value="Genomic_DNA"/>
</dbReference>
<dbReference type="InterPro" id="IPR001958">
    <property type="entry name" value="Tet-R_TetA/multi-R_MdtG-like"/>
</dbReference>
<feature type="domain" description="Major facilitator superfamily (MFS) profile" evidence="9">
    <location>
        <begin position="23"/>
        <end position="404"/>
    </location>
</feature>
<evidence type="ECO:0000259" key="9">
    <source>
        <dbReference type="PROSITE" id="PS50850"/>
    </source>
</evidence>
<dbReference type="Gene3D" id="1.20.1250.20">
    <property type="entry name" value="MFS general substrate transporter like domains"/>
    <property type="match status" value="1"/>
</dbReference>
<dbReference type="SUPFAM" id="SSF103473">
    <property type="entry name" value="MFS general substrate transporter"/>
    <property type="match status" value="1"/>
</dbReference>